<reference evidence="1 2" key="1">
    <citation type="submission" date="2017-11" db="EMBL/GenBank/DDBJ databases">
        <title>The genome of Rhizophagus clarus HR1 reveals common genetic basis of auxotrophy among arbuscular mycorrhizal fungi.</title>
        <authorList>
            <person name="Kobayashi Y."/>
        </authorList>
    </citation>
    <scope>NUCLEOTIDE SEQUENCE [LARGE SCALE GENOMIC DNA]</scope>
    <source>
        <strain evidence="1 2">HR1</strain>
    </source>
</reference>
<evidence type="ECO:0000313" key="1">
    <source>
        <dbReference type="EMBL" id="GBC00516.1"/>
    </source>
</evidence>
<proteinExistence type="predicted"/>
<dbReference type="EMBL" id="BEXD01003212">
    <property type="protein sequence ID" value="GBC00516.1"/>
    <property type="molecule type" value="Genomic_DNA"/>
</dbReference>
<name>A0A2Z6RD80_9GLOM</name>
<organism evidence="1 2">
    <name type="scientific">Rhizophagus clarus</name>
    <dbReference type="NCBI Taxonomy" id="94130"/>
    <lineage>
        <taxon>Eukaryota</taxon>
        <taxon>Fungi</taxon>
        <taxon>Fungi incertae sedis</taxon>
        <taxon>Mucoromycota</taxon>
        <taxon>Glomeromycotina</taxon>
        <taxon>Glomeromycetes</taxon>
        <taxon>Glomerales</taxon>
        <taxon>Glomeraceae</taxon>
        <taxon>Rhizophagus</taxon>
    </lineage>
</organism>
<comment type="caution">
    <text evidence="1">The sequence shown here is derived from an EMBL/GenBank/DDBJ whole genome shotgun (WGS) entry which is preliminary data.</text>
</comment>
<protein>
    <submittedName>
        <fullName evidence="1">Uncharacterized protein</fullName>
    </submittedName>
</protein>
<dbReference type="Proteomes" id="UP000247702">
    <property type="component" value="Unassembled WGS sequence"/>
</dbReference>
<sequence length="311" mass="36024">MNDFFDTFEIILDDKNFWWAFQYSFLFAKDASKKEIAAALYKDNDLLKNILDDSYDPQWLSDEFMDMKISINKEYQSQVSVALTSTNQNEDRTSQKQDKQKAKVVEHVTSDIPALELVPVVIPQPEVIPQSASNSSLKPMAKPFVFRTKSEKTKDNSNDLGDNATQILTGYHFNPSLGRYVYDILIYDVPAKWENITILDYLKAWSNVISVTFIKECKERERFQAVVEGPPESLTADVLAAKEHLTNFLYLLHIKAFKEVKNPDGTRKMIAYFESWEDLQNIISKESFWNGTKLSWCRQTYPSFITRRKSS</sequence>
<evidence type="ECO:0000313" key="2">
    <source>
        <dbReference type="Proteomes" id="UP000247702"/>
    </source>
</evidence>
<keyword evidence="2" id="KW-1185">Reference proteome</keyword>
<gene>
    <name evidence="1" type="ORF">RclHR1_03890001</name>
</gene>
<accession>A0A2Z6RD80</accession>
<dbReference type="AlphaFoldDB" id="A0A2Z6RD80"/>